<accession>A0ABM4TWZ0</accession>
<dbReference type="RefSeq" id="XP_070854463.1">
    <property type="nucleotide sequence ID" value="XM_070998362.1"/>
</dbReference>
<feature type="compositionally biased region" description="Low complexity" evidence="1">
    <location>
        <begin position="261"/>
        <end position="282"/>
    </location>
</feature>
<evidence type="ECO:0000313" key="2">
    <source>
        <dbReference type="Proteomes" id="UP001652628"/>
    </source>
</evidence>
<reference evidence="3" key="2">
    <citation type="submission" date="2025-08" db="UniProtKB">
        <authorList>
            <consortium name="RefSeq"/>
        </authorList>
    </citation>
    <scope>IDENTIFICATION</scope>
</reference>
<feature type="region of interest" description="Disordered" evidence="1">
    <location>
        <begin position="258"/>
        <end position="282"/>
    </location>
</feature>
<organism evidence="2 3">
    <name type="scientific">Drosophila suzukii</name>
    <name type="common">Spotted-wing drosophila fruit fly</name>
    <dbReference type="NCBI Taxonomy" id="28584"/>
    <lineage>
        <taxon>Eukaryota</taxon>
        <taxon>Metazoa</taxon>
        <taxon>Ecdysozoa</taxon>
        <taxon>Arthropoda</taxon>
        <taxon>Hexapoda</taxon>
        <taxon>Insecta</taxon>
        <taxon>Pterygota</taxon>
        <taxon>Neoptera</taxon>
        <taxon>Endopterygota</taxon>
        <taxon>Diptera</taxon>
        <taxon>Brachycera</taxon>
        <taxon>Muscomorpha</taxon>
        <taxon>Ephydroidea</taxon>
        <taxon>Drosophilidae</taxon>
        <taxon>Drosophila</taxon>
        <taxon>Sophophora</taxon>
    </lineage>
</organism>
<name>A0ABM4TWZ0_DROSZ</name>
<dbReference type="Proteomes" id="UP001652628">
    <property type="component" value="Chromosome 2"/>
</dbReference>
<protein>
    <recommendedName>
        <fullName evidence="4">Gag-like protein</fullName>
    </recommendedName>
</protein>
<gene>
    <name evidence="3" type="primary">LOC139354097</name>
</gene>
<sequence length="282" mass="31894">MEPSDYWYDLETLNVADICNIGSLDISESSKTKKKKRPYQKFSEEFPELPETVQNNSKFIIITAKNSTKTISEFSCFAVHRALNIISKEIISISTLRDGNLLILVKTKDVAEKFLKTDRLHGICEIVAKYHEALNFVKGIPYAPYLINIPEAEIKAELKSQNVHDVFKFTRTNEGVIKPTGVILVTFDLYNLPSKQDICWHTVKVREYIPNPMRCKNCQKLGHTPKFCKNTAMCCTCNLPPHAPTTCTRTECANCADKHPASSPCAKPKSSTSSNNKPYRQK</sequence>
<evidence type="ECO:0000256" key="1">
    <source>
        <dbReference type="SAM" id="MobiDB-lite"/>
    </source>
</evidence>
<evidence type="ECO:0008006" key="4">
    <source>
        <dbReference type="Google" id="ProtNLM"/>
    </source>
</evidence>
<proteinExistence type="predicted"/>
<evidence type="ECO:0000313" key="3">
    <source>
        <dbReference type="RefSeq" id="XP_070854463.1"/>
    </source>
</evidence>
<reference evidence="2" key="1">
    <citation type="submission" date="2025-05" db="UniProtKB">
        <authorList>
            <consortium name="RefSeq"/>
        </authorList>
    </citation>
    <scope>NUCLEOTIDE SEQUENCE [LARGE SCALE GENOMIC DNA]</scope>
</reference>
<keyword evidence="2" id="KW-1185">Reference proteome</keyword>
<dbReference type="GeneID" id="139354097"/>